<gene>
    <name evidence="5" type="ORF">SJS77_05035</name>
</gene>
<evidence type="ECO:0000313" key="6">
    <source>
        <dbReference type="Proteomes" id="UP001277183"/>
    </source>
</evidence>
<keyword evidence="2 5" id="KW-0808">Transferase</keyword>
<evidence type="ECO:0000259" key="3">
    <source>
        <dbReference type="Pfam" id="PF00534"/>
    </source>
</evidence>
<comment type="caution">
    <text evidence="5">The sequence shown here is derived from an EMBL/GenBank/DDBJ whole genome shotgun (WGS) entry which is preliminary data.</text>
</comment>
<feature type="domain" description="Glycosyltransferase subfamily 4-like N-terminal" evidence="4">
    <location>
        <begin position="22"/>
        <end position="166"/>
    </location>
</feature>
<dbReference type="Pfam" id="PF13439">
    <property type="entry name" value="Glyco_transf_4"/>
    <property type="match status" value="1"/>
</dbReference>
<feature type="domain" description="Glycosyl transferase family 1" evidence="3">
    <location>
        <begin position="184"/>
        <end position="351"/>
    </location>
</feature>
<name>A0AAW9EZJ7_AERCA</name>
<keyword evidence="1 5" id="KW-0328">Glycosyltransferase</keyword>
<evidence type="ECO:0000313" key="5">
    <source>
        <dbReference type="EMBL" id="MDX7719841.1"/>
    </source>
</evidence>
<dbReference type="AlphaFoldDB" id="A0AAW9EZJ7"/>
<dbReference type="Pfam" id="PF00534">
    <property type="entry name" value="Glycos_transf_1"/>
    <property type="match status" value="1"/>
</dbReference>
<dbReference type="SUPFAM" id="SSF53756">
    <property type="entry name" value="UDP-Glycosyltransferase/glycogen phosphorylase"/>
    <property type="match status" value="1"/>
</dbReference>
<dbReference type="GO" id="GO:0016757">
    <property type="term" value="F:glycosyltransferase activity"/>
    <property type="evidence" value="ECO:0007669"/>
    <property type="project" value="UniProtKB-KW"/>
</dbReference>
<accession>A0AAW9EZJ7</accession>
<evidence type="ECO:0000256" key="1">
    <source>
        <dbReference type="ARBA" id="ARBA00022676"/>
    </source>
</evidence>
<dbReference type="EC" id="2.4.-.-" evidence="5"/>
<dbReference type="GO" id="GO:1901135">
    <property type="term" value="P:carbohydrate derivative metabolic process"/>
    <property type="evidence" value="ECO:0007669"/>
    <property type="project" value="UniProtKB-ARBA"/>
</dbReference>
<protein>
    <submittedName>
        <fullName evidence="5">Glycosyltransferase family 4 protein</fullName>
        <ecNumber evidence="5">2.4.-.-</ecNumber>
    </submittedName>
</protein>
<reference evidence="5" key="1">
    <citation type="submission" date="2023-11" db="EMBL/GenBank/DDBJ databases">
        <title>WGS of Aeromonas in Northern Israel.</title>
        <authorList>
            <person name="Hershko Y."/>
        </authorList>
    </citation>
    <scope>NUCLEOTIDE SEQUENCE</scope>
    <source>
        <strain evidence="5">77416</strain>
    </source>
</reference>
<dbReference type="InterPro" id="IPR028098">
    <property type="entry name" value="Glyco_trans_4-like_N"/>
</dbReference>
<dbReference type="PANTHER" id="PTHR12526">
    <property type="entry name" value="GLYCOSYLTRANSFERASE"/>
    <property type="match status" value="1"/>
</dbReference>
<dbReference type="PANTHER" id="PTHR12526:SF510">
    <property type="entry name" value="D-INOSITOL 3-PHOSPHATE GLYCOSYLTRANSFERASE"/>
    <property type="match status" value="1"/>
</dbReference>
<dbReference type="Proteomes" id="UP001277183">
    <property type="component" value="Unassembled WGS sequence"/>
</dbReference>
<organism evidence="5 6">
    <name type="scientific">Aeromonas caviae</name>
    <name type="common">Aeromonas punctata</name>
    <dbReference type="NCBI Taxonomy" id="648"/>
    <lineage>
        <taxon>Bacteria</taxon>
        <taxon>Pseudomonadati</taxon>
        <taxon>Pseudomonadota</taxon>
        <taxon>Gammaproteobacteria</taxon>
        <taxon>Aeromonadales</taxon>
        <taxon>Aeromonadaceae</taxon>
        <taxon>Aeromonas</taxon>
    </lineage>
</organism>
<dbReference type="Gene3D" id="3.40.50.2000">
    <property type="entry name" value="Glycogen Phosphorylase B"/>
    <property type="match status" value="2"/>
</dbReference>
<dbReference type="RefSeq" id="WP_081250410.1">
    <property type="nucleotide sequence ID" value="NZ_AP024948.1"/>
</dbReference>
<evidence type="ECO:0000256" key="2">
    <source>
        <dbReference type="ARBA" id="ARBA00022679"/>
    </source>
</evidence>
<dbReference type="CDD" id="cd03801">
    <property type="entry name" value="GT4_PimA-like"/>
    <property type="match status" value="1"/>
</dbReference>
<dbReference type="EMBL" id="JAWZVU010000029">
    <property type="protein sequence ID" value="MDX7719841.1"/>
    <property type="molecule type" value="Genomic_DNA"/>
</dbReference>
<dbReference type="InterPro" id="IPR001296">
    <property type="entry name" value="Glyco_trans_1"/>
</dbReference>
<proteinExistence type="predicted"/>
<evidence type="ECO:0000259" key="4">
    <source>
        <dbReference type="Pfam" id="PF13439"/>
    </source>
</evidence>
<sequence length="373" mass="40657">MNAPANVVAPGSVLQICLSQGWGGLEMYPIRVGKGLVERGWRVFGLALAGSRVASDMKAAGFEVFEAASRNQAILRLPALLRWMKQSGIQIVHCHKSSDLLLAALLGTISSFRLIFTEHMGSKRPKKDPLHRWIYGKVDRVLSISDETLRRNRAALPLPAERIQRLWLGTELTSCEEEPALIRGELGIPTGPLIGMVGRFSPGKGQRELLEAFALLRTEFPDLQLLLVGGTLATEGADEPFVTELECDITQRQLGGVVHFSGFRRDTARMLQAMDVVVIPSHNEAFGLTVIEAMAAGKPIVGATTGAVPEVLGGVGLLAEPLQPQVIAAQIKVLLRDPELSERLGKLARERAEQKFDMSLHLDLLIDIYQGLS</sequence>